<dbReference type="PANTHER" id="PTHR30383">
    <property type="entry name" value="THIOESTERASE 1/PROTEASE 1/LYSOPHOSPHOLIPASE L1"/>
    <property type="match status" value="1"/>
</dbReference>
<reference evidence="2 3" key="1">
    <citation type="submission" date="2024-03" db="EMBL/GenBank/DDBJ databases">
        <title>The Acrasis kona genome and developmental transcriptomes reveal deep origins of eukaryotic multicellular pathways.</title>
        <authorList>
            <person name="Sheikh S."/>
            <person name="Fu C.-J."/>
            <person name="Brown M.W."/>
            <person name="Baldauf S.L."/>
        </authorList>
    </citation>
    <scope>NUCLEOTIDE SEQUENCE [LARGE SCALE GENOMIC DNA]</scope>
    <source>
        <strain evidence="2 3">ATCC MYA-3509</strain>
    </source>
</reference>
<organism evidence="2 3">
    <name type="scientific">Acrasis kona</name>
    <dbReference type="NCBI Taxonomy" id="1008807"/>
    <lineage>
        <taxon>Eukaryota</taxon>
        <taxon>Discoba</taxon>
        <taxon>Heterolobosea</taxon>
        <taxon>Tetramitia</taxon>
        <taxon>Eutetramitia</taxon>
        <taxon>Acrasidae</taxon>
        <taxon>Acrasis</taxon>
    </lineage>
</organism>
<evidence type="ECO:0000259" key="1">
    <source>
        <dbReference type="Pfam" id="PF13472"/>
    </source>
</evidence>
<evidence type="ECO:0000313" key="3">
    <source>
        <dbReference type="Proteomes" id="UP001431209"/>
    </source>
</evidence>
<dbReference type="InterPro" id="IPR036514">
    <property type="entry name" value="SGNH_hydro_sf"/>
</dbReference>
<dbReference type="AlphaFoldDB" id="A0AAW2ZGU6"/>
<gene>
    <name evidence="2" type="ORF">AKO1_009034</name>
</gene>
<accession>A0AAW2ZGU6</accession>
<comment type="caution">
    <text evidence="2">The sequence shown here is derived from an EMBL/GenBank/DDBJ whole genome shotgun (WGS) entry which is preliminary data.</text>
</comment>
<dbReference type="SUPFAM" id="SSF52266">
    <property type="entry name" value="SGNH hydrolase"/>
    <property type="match status" value="1"/>
</dbReference>
<dbReference type="InterPro" id="IPR013830">
    <property type="entry name" value="SGNH_hydro"/>
</dbReference>
<dbReference type="EMBL" id="JAOPGA020001514">
    <property type="protein sequence ID" value="KAL0489122.1"/>
    <property type="molecule type" value="Genomic_DNA"/>
</dbReference>
<keyword evidence="3" id="KW-1185">Reference proteome</keyword>
<dbReference type="Gene3D" id="3.40.50.1110">
    <property type="entry name" value="SGNH hydrolase"/>
    <property type="match status" value="1"/>
</dbReference>
<protein>
    <submittedName>
        <fullName evidence="2">Arylesterase</fullName>
    </submittedName>
</protein>
<dbReference type="Pfam" id="PF13472">
    <property type="entry name" value="Lipase_GDSL_2"/>
    <property type="match status" value="1"/>
</dbReference>
<sequence length="190" mass="22044">MNYRDSLTKGYYQHGTEYHPYTSFIEEKLTGEFKDHSVYTTGVNGETTTRMLNRLPKELEVSNFKVAIILCGTNDIGVVEADAIFENIKALHQIALQKVKYTVALTIPCAVMDKKPSVFLNRKTKVNQMIRDFAQQNDRVELVDIFSELHINNHNEKDIWDDNLHFTPEGYRRIGEAVWNELQHVLKKLK</sequence>
<evidence type="ECO:0000313" key="2">
    <source>
        <dbReference type="EMBL" id="KAL0489122.1"/>
    </source>
</evidence>
<proteinExistence type="predicted"/>
<name>A0AAW2ZGU6_9EUKA</name>
<dbReference type="PANTHER" id="PTHR30383:SF5">
    <property type="entry name" value="SGNH HYDROLASE-TYPE ESTERASE DOMAIN-CONTAINING PROTEIN"/>
    <property type="match status" value="1"/>
</dbReference>
<dbReference type="InterPro" id="IPR051532">
    <property type="entry name" value="Ester_Hydrolysis_Enzymes"/>
</dbReference>
<dbReference type="GO" id="GO:0004622">
    <property type="term" value="F:phosphatidylcholine lysophospholipase activity"/>
    <property type="evidence" value="ECO:0007669"/>
    <property type="project" value="TreeGrafter"/>
</dbReference>
<feature type="domain" description="SGNH hydrolase-type esterase" evidence="1">
    <location>
        <begin position="5"/>
        <end position="173"/>
    </location>
</feature>
<dbReference type="Proteomes" id="UP001431209">
    <property type="component" value="Unassembled WGS sequence"/>
</dbReference>